<dbReference type="OrthoDB" id="2289932at2759"/>
<reference evidence="2" key="1">
    <citation type="journal article" date="2014" name="Genome Announc.">
        <title>De novo whole-genome sequence and genome annotation of Lichtheimia ramosa.</title>
        <authorList>
            <person name="Linde J."/>
            <person name="Schwartze V."/>
            <person name="Binder U."/>
            <person name="Lass-Florl C."/>
            <person name="Voigt K."/>
            <person name="Horn F."/>
        </authorList>
    </citation>
    <scope>NUCLEOTIDE SEQUENCE</scope>
    <source>
        <strain evidence="2">JMRC FSU:6197</strain>
    </source>
</reference>
<evidence type="ECO:0000313" key="2">
    <source>
        <dbReference type="EMBL" id="CDS09193.1"/>
    </source>
</evidence>
<sequence length="193" mass="22321">MSFKSYSRYEEHDGNGNSYSHSSIVVHELTDGEANALLANQHVSTPSLSPSMLHAPQPDYEIESGSSEAEYDSDMFFTDEEDDDERIVDHWFPSLFRKSIIEYLEDDEDDVMLDHPFDILFSNEVAEIEEAQDNDDKNEPMIPGHEQKQRQHNITSSPRKRTKHRHHKRNHDEDDDQEATDDTPVPVVVHIVM</sequence>
<gene>
    <name evidence="2" type="ORF">LRAMOSA10553</name>
</gene>
<dbReference type="EMBL" id="LK023330">
    <property type="protein sequence ID" value="CDS09193.1"/>
    <property type="molecule type" value="Genomic_DNA"/>
</dbReference>
<feature type="compositionally biased region" description="Basic and acidic residues" evidence="1">
    <location>
        <begin position="134"/>
        <end position="149"/>
    </location>
</feature>
<feature type="compositionally biased region" description="Basic residues" evidence="1">
    <location>
        <begin position="158"/>
        <end position="169"/>
    </location>
</feature>
<evidence type="ECO:0000256" key="1">
    <source>
        <dbReference type="SAM" id="MobiDB-lite"/>
    </source>
</evidence>
<protein>
    <submittedName>
        <fullName evidence="2">Uncharacterized protein</fullName>
    </submittedName>
</protein>
<proteinExistence type="predicted"/>
<feature type="region of interest" description="Disordered" evidence="1">
    <location>
        <begin position="1"/>
        <end position="20"/>
    </location>
</feature>
<feature type="region of interest" description="Disordered" evidence="1">
    <location>
        <begin position="131"/>
        <end position="185"/>
    </location>
</feature>
<name>A0A077WQ15_9FUNG</name>
<organism evidence="2">
    <name type="scientific">Lichtheimia ramosa</name>
    <dbReference type="NCBI Taxonomy" id="688394"/>
    <lineage>
        <taxon>Eukaryota</taxon>
        <taxon>Fungi</taxon>
        <taxon>Fungi incertae sedis</taxon>
        <taxon>Mucoromycota</taxon>
        <taxon>Mucoromycotina</taxon>
        <taxon>Mucoromycetes</taxon>
        <taxon>Mucorales</taxon>
        <taxon>Lichtheimiaceae</taxon>
        <taxon>Lichtheimia</taxon>
    </lineage>
</organism>
<accession>A0A077WQ15</accession>
<dbReference type="AlphaFoldDB" id="A0A077WQ15"/>